<evidence type="ECO:0000256" key="11">
    <source>
        <dbReference type="ARBA" id="ARBA00023180"/>
    </source>
</evidence>
<evidence type="ECO:0000313" key="14">
    <source>
        <dbReference type="Proteomes" id="UP001209878"/>
    </source>
</evidence>
<comment type="subcellular location">
    <subcellularLocation>
        <location evidence="1">Membrane</location>
        <topology evidence="1">Multi-pass membrane protein</topology>
    </subcellularLocation>
</comment>
<dbReference type="GO" id="GO:0016324">
    <property type="term" value="C:apical plasma membrane"/>
    <property type="evidence" value="ECO:0007669"/>
    <property type="project" value="TreeGrafter"/>
</dbReference>
<dbReference type="CDD" id="cd03249">
    <property type="entry name" value="ABC_MTABC3_MDL1_MDL2"/>
    <property type="match status" value="1"/>
</dbReference>
<comment type="caution">
    <text evidence="13">The sequence shown here is derived from an EMBL/GenBank/DDBJ whole genome shotgun (WGS) entry which is preliminary data.</text>
</comment>
<sequence>MIITKYHRLCPQSPVHGSPSFDRVNFNYPERPDVTVLSSIDLSATSGQTVALVGSSGSGKSTVAQLLERFYDCAHGRVMLDGHCVTALRPRWLRAQMSIVSQEPVLFDGSIAANIAYGDNGRQVSLAEVMAAARRANIHDFVIDLPEGYRTSVGGKGTQLSGGQKQRVAIARALVRNPKMIILDEATSSLDGENEKAVQEALDKASEGRTCVVIAHRLCTVRNAAHIFVLDGGIIAESGTHADLVVKKGAYYRLYQSQLAADLATESA</sequence>
<protein>
    <recommendedName>
        <fullName evidence="12">ABC transporter domain-containing protein</fullName>
    </recommendedName>
</protein>
<feature type="domain" description="ABC transporter" evidence="12">
    <location>
        <begin position="21"/>
        <end position="257"/>
    </location>
</feature>
<dbReference type="PANTHER" id="PTHR24221:SF636">
    <property type="entry name" value="BILE SALT EXPORT PUMP"/>
    <property type="match status" value="1"/>
</dbReference>
<evidence type="ECO:0000256" key="9">
    <source>
        <dbReference type="ARBA" id="ARBA00022989"/>
    </source>
</evidence>
<dbReference type="GO" id="GO:0042626">
    <property type="term" value="F:ATPase-coupled transmembrane transporter activity"/>
    <property type="evidence" value="ECO:0007669"/>
    <property type="project" value="TreeGrafter"/>
</dbReference>
<evidence type="ECO:0000256" key="6">
    <source>
        <dbReference type="ARBA" id="ARBA00022741"/>
    </source>
</evidence>
<evidence type="ECO:0000256" key="7">
    <source>
        <dbReference type="ARBA" id="ARBA00022840"/>
    </source>
</evidence>
<proteinExistence type="inferred from homology"/>
<evidence type="ECO:0000256" key="10">
    <source>
        <dbReference type="ARBA" id="ARBA00023136"/>
    </source>
</evidence>
<keyword evidence="6" id="KW-0547">Nucleotide-binding</keyword>
<dbReference type="GO" id="GO:0005524">
    <property type="term" value="F:ATP binding"/>
    <property type="evidence" value="ECO:0007669"/>
    <property type="project" value="UniProtKB-KW"/>
</dbReference>
<accession>A0AAD9P056</accession>
<dbReference type="PANTHER" id="PTHR24221">
    <property type="entry name" value="ATP-BINDING CASSETTE SUB-FAMILY B"/>
    <property type="match status" value="1"/>
</dbReference>
<evidence type="ECO:0000256" key="2">
    <source>
        <dbReference type="ARBA" id="ARBA00007577"/>
    </source>
</evidence>
<evidence type="ECO:0000256" key="8">
    <source>
        <dbReference type="ARBA" id="ARBA00022967"/>
    </source>
</evidence>
<dbReference type="PROSITE" id="PS00211">
    <property type="entry name" value="ABC_TRANSPORTER_1"/>
    <property type="match status" value="1"/>
</dbReference>
<dbReference type="InterPro" id="IPR039421">
    <property type="entry name" value="Type_1_exporter"/>
</dbReference>
<dbReference type="FunFam" id="3.40.50.300:FF:000479">
    <property type="entry name" value="Multidrug resistance protein 1A"/>
    <property type="match status" value="1"/>
</dbReference>
<evidence type="ECO:0000256" key="4">
    <source>
        <dbReference type="ARBA" id="ARBA00022692"/>
    </source>
</evidence>
<organism evidence="13 14">
    <name type="scientific">Ridgeia piscesae</name>
    <name type="common">Tubeworm</name>
    <dbReference type="NCBI Taxonomy" id="27915"/>
    <lineage>
        <taxon>Eukaryota</taxon>
        <taxon>Metazoa</taxon>
        <taxon>Spiralia</taxon>
        <taxon>Lophotrochozoa</taxon>
        <taxon>Annelida</taxon>
        <taxon>Polychaeta</taxon>
        <taxon>Sedentaria</taxon>
        <taxon>Canalipalpata</taxon>
        <taxon>Sabellida</taxon>
        <taxon>Siboglinidae</taxon>
        <taxon>Ridgeia</taxon>
    </lineage>
</organism>
<reference evidence="13" key="1">
    <citation type="journal article" date="2023" name="Mol. Biol. Evol.">
        <title>Third-Generation Sequencing Reveals the Adaptive Role of the Epigenome in Three Deep-Sea Polychaetes.</title>
        <authorList>
            <person name="Perez M."/>
            <person name="Aroh O."/>
            <person name="Sun Y."/>
            <person name="Lan Y."/>
            <person name="Juniper S.K."/>
            <person name="Young C.R."/>
            <person name="Angers B."/>
            <person name="Qian P.Y."/>
        </authorList>
    </citation>
    <scope>NUCLEOTIDE SEQUENCE</scope>
    <source>
        <strain evidence="13">R07B-5</strain>
    </source>
</reference>
<keyword evidence="3" id="KW-0813">Transport</keyword>
<dbReference type="Gene3D" id="3.40.50.300">
    <property type="entry name" value="P-loop containing nucleotide triphosphate hydrolases"/>
    <property type="match status" value="1"/>
</dbReference>
<dbReference type="Proteomes" id="UP001209878">
    <property type="component" value="Unassembled WGS sequence"/>
</dbReference>
<keyword evidence="10" id="KW-0472">Membrane</keyword>
<keyword evidence="5" id="KW-0677">Repeat</keyword>
<dbReference type="AlphaFoldDB" id="A0AAD9P056"/>
<evidence type="ECO:0000313" key="13">
    <source>
        <dbReference type="EMBL" id="KAK2185714.1"/>
    </source>
</evidence>
<keyword evidence="7" id="KW-0067">ATP-binding</keyword>
<dbReference type="InterPro" id="IPR017871">
    <property type="entry name" value="ABC_transporter-like_CS"/>
</dbReference>
<dbReference type="SMART" id="SM00382">
    <property type="entry name" value="AAA"/>
    <property type="match status" value="1"/>
</dbReference>
<dbReference type="InterPro" id="IPR003593">
    <property type="entry name" value="AAA+_ATPase"/>
</dbReference>
<keyword evidence="11" id="KW-0325">Glycoprotein</keyword>
<keyword evidence="9" id="KW-1133">Transmembrane helix</keyword>
<dbReference type="Pfam" id="PF00005">
    <property type="entry name" value="ABC_tran"/>
    <property type="match status" value="1"/>
</dbReference>
<dbReference type="GO" id="GO:0016887">
    <property type="term" value="F:ATP hydrolysis activity"/>
    <property type="evidence" value="ECO:0007669"/>
    <property type="project" value="InterPro"/>
</dbReference>
<dbReference type="SUPFAM" id="SSF52540">
    <property type="entry name" value="P-loop containing nucleoside triphosphate hydrolases"/>
    <property type="match status" value="1"/>
</dbReference>
<dbReference type="InterPro" id="IPR003439">
    <property type="entry name" value="ABC_transporter-like_ATP-bd"/>
</dbReference>
<keyword evidence="14" id="KW-1185">Reference proteome</keyword>
<evidence type="ECO:0000256" key="1">
    <source>
        <dbReference type="ARBA" id="ARBA00004141"/>
    </source>
</evidence>
<gene>
    <name evidence="13" type="ORF">NP493_225g00024</name>
</gene>
<evidence type="ECO:0000256" key="5">
    <source>
        <dbReference type="ARBA" id="ARBA00022737"/>
    </source>
</evidence>
<dbReference type="EMBL" id="JAODUO010000225">
    <property type="protein sequence ID" value="KAK2185714.1"/>
    <property type="molecule type" value="Genomic_DNA"/>
</dbReference>
<evidence type="ECO:0000259" key="12">
    <source>
        <dbReference type="PROSITE" id="PS50893"/>
    </source>
</evidence>
<name>A0AAD9P056_RIDPI</name>
<dbReference type="PROSITE" id="PS50893">
    <property type="entry name" value="ABC_TRANSPORTER_2"/>
    <property type="match status" value="1"/>
</dbReference>
<dbReference type="InterPro" id="IPR027417">
    <property type="entry name" value="P-loop_NTPase"/>
</dbReference>
<comment type="similarity">
    <text evidence="2">Belongs to the ABC transporter superfamily. ABCB family. Multidrug resistance exporter (TC 3.A.1.201) subfamily.</text>
</comment>
<keyword evidence="8" id="KW-1278">Translocase</keyword>
<evidence type="ECO:0000256" key="3">
    <source>
        <dbReference type="ARBA" id="ARBA00022448"/>
    </source>
</evidence>
<keyword evidence="4" id="KW-0812">Transmembrane</keyword>